<dbReference type="OrthoDB" id="8778191at2"/>
<dbReference type="EMBL" id="WNKX01000043">
    <property type="protein sequence ID" value="MTW14403.1"/>
    <property type="molecule type" value="Genomic_DNA"/>
</dbReference>
<dbReference type="Proteomes" id="UP000472320">
    <property type="component" value="Unassembled WGS sequence"/>
</dbReference>
<evidence type="ECO:0000256" key="2">
    <source>
        <dbReference type="SAM" id="SignalP"/>
    </source>
</evidence>
<comment type="caution">
    <text evidence="3">The sequence shown here is derived from an EMBL/GenBank/DDBJ whole genome shotgun (WGS) entry which is preliminary data.</text>
</comment>
<evidence type="ECO:0000256" key="1">
    <source>
        <dbReference type="SAM" id="Coils"/>
    </source>
</evidence>
<keyword evidence="4" id="KW-1185">Reference proteome</keyword>
<feature type="coiled-coil region" evidence="1">
    <location>
        <begin position="48"/>
        <end position="114"/>
    </location>
</feature>
<evidence type="ECO:0000313" key="3">
    <source>
        <dbReference type="EMBL" id="MTW14403.1"/>
    </source>
</evidence>
<protein>
    <submittedName>
        <fullName evidence="3">Uncharacterized protein</fullName>
    </submittedName>
</protein>
<feature type="signal peptide" evidence="2">
    <location>
        <begin position="1"/>
        <end position="22"/>
    </location>
</feature>
<feature type="chain" id="PRO_5026673894" evidence="2">
    <location>
        <begin position="23"/>
        <end position="143"/>
    </location>
</feature>
<proteinExistence type="predicted"/>
<name>A0A6L6QSH9_9BURK</name>
<keyword evidence="2" id="KW-0732">Signal</keyword>
<keyword evidence="1" id="KW-0175">Coiled coil</keyword>
<dbReference type="AlphaFoldDB" id="A0A6L6QSH9"/>
<sequence length="143" mass="15340">MILAAATAAALGATFAAVPAQAQPMPPQPNTPAYKACMAEEGELRPQRQALSRRFREHEANLERASLELATHEAAAGHLNRTDRAAVAAYNARQDELNAQAASLNTEGASLEKELHAFNARVAAGNVRCGNILAPYHVRKKEM</sequence>
<organism evidence="3 4">
    <name type="scientific">Massilia eburnea</name>
    <dbReference type="NCBI Taxonomy" id="1776165"/>
    <lineage>
        <taxon>Bacteria</taxon>
        <taxon>Pseudomonadati</taxon>
        <taxon>Pseudomonadota</taxon>
        <taxon>Betaproteobacteria</taxon>
        <taxon>Burkholderiales</taxon>
        <taxon>Oxalobacteraceae</taxon>
        <taxon>Telluria group</taxon>
        <taxon>Massilia</taxon>
    </lineage>
</organism>
<gene>
    <name evidence="3" type="ORF">GM658_27680</name>
</gene>
<accession>A0A6L6QSH9</accession>
<evidence type="ECO:0000313" key="4">
    <source>
        <dbReference type="Proteomes" id="UP000472320"/>
    </source>
</evidence>
<reference evidence="3 4" key="1">
    <citation type="submission" date="2019-11" db="EMBL/GenBank/DDBJ databases">
        <title>Type strains purchased from KCTC, JCM and DSMZ.</title>
        <authorList>
            <person name="Lu H."/>
        </authorList>
    </citation>
    <scope>NUCLEOTIDE SEQUENCE [LARGE SCALE GENOMIC DNA]</scope>
    <source>
        <strain evidence="3 4">JCM 31587</strain>
    </source>
</reference>